<feature type="transmembrane region" description="Helical" evidence="2">
    <location>
        <begin position="441"/>
        <end position="462"/>
    </location>
</feature>
<evidence type="ECO:0000313" key="4">
    <source>
        <dbReference type="Proteomes" id="UP001218364"/>
    </source>
</evidence>
<dbReference type="Proteomes" id="UP001218364">
    <property type="component" value="Unassembled WGS sequence"/>
</dbReference>
<name>A0ABD4XAD9_9RHOB</name>
<feature type="compositionally biased region" description="Basic and acidic residues" evidence="1">
    <location>
        <begin position="277"/>
        <end position="299"/>
    </location>
</feature>
<dbReference type="AlphaFoldDB" id="A0ABD4XAD9"/>
<feature type="compositionally biased region" description="Acidic residues" evidence="1">
    <location>
        <begin position="593"/>
        <end position="603"/>
    </location>
</feature>
<feature type="region of interest" description="Disordered" evidence="1">
    <location>
        <begin position="193"/>
        <end position="440"/>
    </location>
</feature>
<feature type="compositionally biased region" description="Low complexity" evidence="1">
    <location>
        <begin position="218"/>
        <end position="254"/>
    </location>
</feature>
<feature type="compositionally biased region" description="Basic and acidic residues" evidence="1">
    <location>
        <begin position="205"/>
        <end position="215"/>
    </location>
</feature>
<dbReference type="EMBL" id="JARCJK010000005">
    <property type="protein sequence ID" value="MDE4166320.1"/>
    <property type="molecule type" value="Genomic_DNA"/>
</dbReference>
<protein>
    <recommendedName>
        <fullName evidence="5">Type IV pilus biogenesis</fullName>
    </recommendedName>
</protein>
<feature type="region of interest" description="Disordered" evidence="1">
    <location>
        <begin position="545"/>
        <end position="606"/>
    </location>
</feature>
<feature type="compositionally biased region" description="Low complexity" evidence="1">
    <location>
        <begin position="336"/>
        <end position="352"/>
    </location>
</feature>
<evidence type="ECO:0000256" key="1">
    <source>
        <dbReference type="SAM" id="MobiDB-lite"/>
    </source>
</evidence>
<keyword evidence="2" id="KW-1133">Transmembrane helix</keyword>
<keyword evidence="2" id="KW-0812">Transmembrane</keyword>
<evidence type="ECO:0000313" key="3">
    <source>
        <dbReference type="EMBL" id="MDE4166320.1"/>
    </source>
</evidence>
<keyword evidence="2" id="KW-0472">Membrane</keyword>
<dbReference type="RefSeq" id="WP_274839703.1">
    <property type="nucleotide sequence ID" value="NZ_JARCJF010000005.1"/>
</dbReference>
<sequence length="923" mass="95154">MEFGWFDRTMKPGFALSLSSEGIAFLRRAAGGWRNIGKVPLSHPDLPRALADLRIAGEALAEGGSTCCKVVIPNDQIRYLTVETGTADAPTRREMAKKALEGATPYAVADLSFDISEDGPLTHVAAVARETLEEAEGFALEHGFIPASFVAVPGDMDFLGEPFFGASTAIGDAPIEPDGIAVVDIGPVMPRAPKAAEKSAPQAKKISEPAGKETEAPAEATPVLADEAAAAAGAPDESQEPAPETAEENPAAKPGVPDQGADKDAVSVADTQAETPDDGKTEAQPLRPEDKTAGDKSPRIEISAKAGAEGAAEEEPGEDQGPAMGFSTRRRKADSGAAAPALAGATRAAPTPVADHKITAQKGGQGPQKTGTPEGPAAPVSKKQPDSASAAPATPITPPPGQPQSGKSESAVPGLLARLLGKKAGSGKPAPSRAPAKPRNMGLVLTVLLVVFMVTVAALAFVSPGGLFGRFSDQPAAEDTPLRGSKPEPAAEPEAPQPGDATPAETTVPEIPDEAPSVPLASAEPAETTPADLMTADTEDRPIAPQVSALPDQPDPGVTFLPDTEDTPGTADAQNQADIETARLDPEAIADGVLDDTATETEPEALSAEDRALEQAAQYAATGIWQAVPEIAQVPAVVDLDGIYVASIDDTDLSQDAVALPPQPDASTDDAPDVVSSPAAAGSAIALDRRGLVEATPEGTVNPDGVMVFLGRPPVVPPPTPERIDPAVAEAAAAAEAEAARIEALSQLRPRARPADLTEQVERAQLGGRSRAELASLRPRIRPASLKTEEQESQPATALAVATSVTPRARPTNFSNIVDRAQRSTSAVATAAAVPATVTPRLPSSASVSRQATITNAINLRRLNLIGVYGTSADRRALVRLPSGRYRKVQVGDRLDGGRVVAIGDARLQYQKSGRNHTLEMPE</sequence>
<comment type="caution">
    <text evidence="3">The sequence shown here is derived from an EMBL/GenBank/DDBJ whole genome shotgun (WGS) entry which is preliminary data.</text>
</comment>
<reference evidence="3 4" key="1">
    <citation type="submission" date="2023-02" db="EMBL/GenBank/DDBJ databases">
        <title>Population genomics of bacteria associated with diatom.</title>
        <authorList>
            <person name="Xie J."/>
            <person name="Wang H."/>
        </authorList>
    </citation>
    <scope>NUCLEOTIDE SEQUENCE [LARGE SCALE GENOMIC DNA]</scope>
    <source>
        <strain evidence="3 4">PT47_8</strain>
    </source>
</reference>
<organism evidence="3 4">
    <name type="scientific">Phaeobacter gallaeciensis</name>
    <dbReference type="NCBI Taxonomy" id="60890"/>
    <lineage>
        <taxon>Bacteria</taxon>
        <taxon>Pseudomonadati</taxon>
        <taxon>Pseudomonadota</taxon>
        <taxon>Alphaproteobacteria</taxon>
        <taxon>Rhodobacterales</taxon>
        <taxon>Roseobacteraceae</taxon>
        <taxon>Phaeobacter</taxon>
    </lineage>
</organism>
<evidence type="ECO:0000256" key="2">
    <source>
        <dbReference type="SAM" id="Phobius"/>
    </source>
</evidence>
<accession>A0ABD4XAD9</accession>
<feature type="compositionally biased region" description="Low complexity" evidence="1">
    <location>
        <begin position="414"/>
        <end position="440"/>
    </location>
</feature>
<evidence type="ECO:0008006" key="5">
    <source>
        <dbReference type="Google" id="ProtNLM"/>
    </source>
</evidence>
<gene>
    <name evidence="3" type="ORF">PXK24_11505</name>
</gene>
<feature type="region of interest" description="Disordered" evidence="1">
    <location>
        <begin position="473"/>
        <end position="528"/>
    </location>
</feature>
<proteinExistence type="predicted"/>